<dbReference type="GO" id="GO:0005886">
    <property type="term" value="C:plasma membrane"/>
    <property type="evidence" value="ECO:0007669"/>
    <property type="project" value="UniProtKB-SubCell"/>
</dbReference>
<dbReference type="EMBL" id="LT576035">
    <property type="protein sequence ID" value="SBN38742.1"/>
    <property type="molecule type" value="Genomic_DNA"/>
</dbReference>
<dbReference type="PANTHER" id="PTHR42718:SF42">
    <property type="entry name" value="EXPORT PROTEIN"/>
    <property type="match status" value="1"/>
</dbReference>
<dbReference type="InterPro" id="IPR036259">
    <property type="entry name" value="MFS_trans_sf"/>
</dbReference>
<comment type="subcellular location">
    <subcellularLocation>
        <location evidence="1">Cell membrane</location>
        <topology evidence="1">Multi-pass membrane protein</topology>
    </subcellularLocation>
</comment>
<keyword evidence="3" id="KW-1133">Transmembrane helix</keyword>
<name>A0A2C7ASN9_9ACTN</name>
<protein>
    <submittedName>
        <fullName evidence="6">Antiseptic resistance protein</fullName>
    </submittedName>
</protein>
<proteinExistence type="predicted"/>
<dbReference type="GO" id="GO:0022857">
    <property type="term" value="F:transmembrane transporter activity"/>
    <property type="evidence" value="ECO:0007669"/>
    <property type="project" value="InterPro"/>
</dbReference>
<organism evidence="6">
    <name type="scientific">Propionibacterium freudenreichii</name>
    <dbReference type="NCBI Taxonomy" id="1744"/>
    <lineage>
        <taxon>Bacteria</taxon>
        <taxon>Bacillati</taxon>
        <taxon>Actinomycetota</taxon>
        <taxon>Actinomycetes</taxon>
        <taxon>Propionibacteriales</taxon>
        <taxon>Propionibacteriaceae</taxon>
        <taxon>Propionibacterium</taxon>
    </lineage>
</organism>
<dbReference type="Gene3D" id="1.20.1250.20">
    <property type="entry name" value="MFS general substrate transporter like domains"/>
    <property type="match status" value="1"/>
</dbReference>
<dbReference type="SUPFAM" id="SSF103473">
    <property type="entry name" value="MFS general substrate transporter"/>
    <property type="match status" value="1"/>
</dbReference>
<evidence type="ECO:0000256" key="2">
    <source>
        <dbReference type="ARBA" id="ARBA00022692"/>
    </source>
</evidence>
<dbReference type="Gene3D" id="1.20.1720.10">
    <property type="entry name" value="Multidrug resistance protein D"/>
    <property type="match status" value="1"/>
</dbReference>
<dbReference type="InterPro" id="IPR011701">
    <property type="entry name" value="MFS"/>
</dbReference>
<evidence type="ECO:0000256" key="1">
    <source>
        <dbReference type="ARBA" id="ARBA00004651"/>
    </source>
</evidence>
<sequence>MPLNPTQHTGINPDRRRWIALIVLSLALFMASMDNTILNVALPTLGRELGATTDELQWTVDAYQVTYAGFLLVAGGLVDRWGRTRTFVAGVAVFGLCSLAAGLSTNTTMLILARGLTGIGAALLTPSTLALISVLFRRPGERTTAFAIWSGANSAGAAVGPLLSGGLLAHFSWGSIFLINVPVAALCLVGAVFLLPRVRAERDEDHIDWPGTGLSIAGLCAVCWAVISAPGLGLFSAPIIFAFLGGIALLVGFVWWQHHASAPLLRLSLFRSRPFAVSVAVSGLVTAGGAGALFVLTQFLQFVLQFTPWQSGLSIMPVAAMMLVGAILAPISLKRIGIKRAVIAGLICVALGFTLLSLTHVGMTYLQMLPGAMFFGLGAGLLMPAATQAVMDSLPSESEGAGSATNSALMQVGSAMGVAITGSLLAWRYREVMSADAAVRGLGEPLHSDILASVGRAFDLSSGGAHPDILAALKRGFVSGMQVGLGASAAVVVLATIAVAIFFPRHPVAPDEAEIEGSEPKASPAP</sequence>
<evidence type="ECO:0000259" key="5">
    <source>
        <dbReference type="PROSITE" id="PS50850"/>
    </source>
</evidence>
<evidence type="ECO:0000256" key="3">
    <source>
        <dbReference type="ARBA" id="ARBA00022989"/>
    </source>
</evidence>
<dbReference type="InterPro" id="IPR020846">
    <property type="entry name" value="MFS_dom"/>
</dbReference>
<dbReference type="PROSITE" id="PS50850">
    <property type="entry name" value="MFS"/>
    <property type="match status" value="1"/>
</dbReference>
<evidence type="ECO:0000313" key="6">
    <source>
        <dbReference type="EMBL" id="SBN38742.1"/>
    </source>
</evidence>
<dbReference type="AlphaFoldDB" id="A0A2C7ASN9"/>
<dbReference type="GeneID" id="61222219"/>
<evidence type="ECO:0000256" key="4">
    <source>
        <dbReference type="ARBA" id="ARBA00023136"/>
    </source>
</evidence>
<feature type="domain" description="Major facilitator superfamily (MFS) profile" evidence="5">
    <location>
        <begin position="20"/>
        <end position="507"/>
    </location>
</feature>
<dbReference type="Pfam" id="PF07690">
    <property type="entry name" value="MFS_1"/>
    <property type="match status" value="1"/>
</dbReference>
<keyword evidence="2" id="KW-0812">Transmembrane</keyword>
<accession>A0A2C7ASN9</accession>
<dbReference type="PANTHER" id="PTHR42718">
    <property type="entry name" value="MAJOR FACILITATOR SUPERFAMILY MULTIDRUG TRANSPORTER MFSC"/>
    <property type="match status" value="1"/>
</dbReference>
<dbReference type="CDD" id="cd17321">
    <property type="entry name" value="MFS_MMR_MDR_like"/>
    <property type="match status" value="1"/>
</dbReference>
<keyword evidence="4" id="KW-0472">Membrane</keyword>
<reference evidence="6" key="1">
    <citation type="submission" date="2016-05" db="EMBL/GenBank/DDBJ databases">
        <authorList>
            <person name="Lavstsen T."/>
            <person name="Jespersen J.S."/>
        </authorList>
    </citation>
    <scope>NUCLEOTIDE SEQUENCE</scope>
    <source>
        <strain evidence="6">PFRJS10</strain>
    </source>
</reference>
<dbReference type="RefSeq" id="WP_044636153.1">
    <property type="nucleotide sequence ID" value="NZ_CCYP01000058.1"/>
</dbReference>
<gene>
    <name evidence="6" type="ORF">PFR_JS10_1099</name>
</gene>